<reference evidence="1" key="2">
    <citation type="journal article" date="2015" name="Data Brief">
        <title>Shoot transcriptome of the giant reed, Arundo donax.</title>
        <authorList>
            <person name="Barrero R.A."/>
            <person name="Guerrero F.D."/>
            <person name="Moolhuijzen P."/>
            <person name="Goolsby J.A."/>
            <person name="Tidwell J."/>
            <person name="Bellgard S.E."/>
            <person name="Bellgard M.I."/>
        </authorList>
    </citation>
    <scope>NUCLEOTIDE SEQUENCE</scope>
    <source>
        <tissue evidence="1">Shoot tissue taken approximately 20 cm above the soil surface</tissue>
    </source>
</reference>
<organism evidence="1">
    <name type="scientific">Arundo donax</name>
    <name type="common">Giant reed</name>
    <name type="synonym">Donax arundinaceus</name>
    <dbReference type="NCBI Taxonomy" id="35708"/>
    <lineage>
        <taxon>Eukaryota</taxon>
        <taxon>Viridiplantae</taxon>
        <taxon>Streptophyta</taxon>
        <taxon>Embryophyta</taxon>
        <taxon>Tracheophyta</taxon>
        <taxon>Spermatophyta</taxon>
        <taxon>Magnoliopsida</taxon>
        <taxon>Liliopsida</taxon>
        <taxon>Poales</taxon>
        <taxon>Poaceae</taxon>
        <taxon>PACMAD clade</taxon>
        <taxon>Arundinoideae</taxon>
        <taxon>Arundineae</taxon>
        <taxon>Arundo</taxon>
    </lineage>
</organism>
<sequence>MDKFTAVRSAYSIYSPVQDSSERFLAVYKIIPEILKAARDFVKSSIF</sequence>
<protein>
    <submittedName>
        <fullName evidence="1">Uncharacterized protein</fullName>
    </submittedName>
</protein>
<dbReference type="EMBL" id="GBRH01259089">
    <property type="protein sequence ID" value="JAD38806.1"/>
    <property type="molecule type" value="Transcribed_RNA"/>
</dbReference>
<reference evidence="1" key="1">
    <citation type="submission" date="2014-09" db="EMBL/GenBank/DDBJ databases">
        <authorList>
            <person name="Magalhaes I.L.F."/>
            <person name="Oliveira U."/>
            <person name="Santos F.R."/>
            <person name="Vidigal T.H.D.A."/>
            <person name="Brescovit A.D."/>
            <person name="Santos A.J."/>
        </authorList>
    </citation>
    <scope>NUCLEOTIDE SEQUENCE</scope>
    <source>
        <tissue evidence="1">Shoot tissue taken approximately 20 cm above the soil surface</tissue>
    </source>
</reference>
<name>A0A0A8ZJ17_ARUDO</name>
<dbReference type="AlphaFoldDB" id="A0A0A8ZJ17"/>
<evidence type="ECO:0000313" key="1">
    <source>
        <dbReference type="EMBL" id="JAD38806.1"/>
    </source>
</evidence>
<proteinExistence type="predicted"/>
<accession>A0A0A8ZJ17</accession>